<feature type="domain" description="RNA polymerase sigma factor 70 region 4 type 2" evidence="6">
    <location>
        <begin position="103"/>
        <end position="155"/>
    </location>
</feature>
<dbReference type="Pfam" id="PF04542">
    <property type="entry name" value="Sigma70_r2"/>
    <property type="match status" value="1"/>
</dbReference>
<dbReference type="GO" id="GO:0006352">
    <property type="term" value="P:DNA-templated transcription initiation"/>
    <property type="evidence" value="ECO:0007669"/>
    <property type="project" value="InterPro"/>
</dbReference>
<dbReference type="OrthoDB" id="9794508at2"/>
<evidence type="ECO:0000313" key="8">
    <source>
        <dbReference type="Proteomes" id="UP000295418"/>
    </source>
</evidence>
<dbReference type="AlphaFoldDB" id="A0A4R4E5C8"/>
<keyword evidence="3" id="KW-0731">Sigma factor</keyword>
<dbReference type="Proteomes" id="UP000295418">
    <property type="component" value="Unassembled WGS sequence"/>
</dbReference>
<dbReference type="SUPFAM" id="SSF88659">
    <property type="entry name" value="Sigma3 and sigma4 domains of RNA polymerase sigma factors"/>
    <property type="match status" value="1"/>
</dbReference>
<comment type="similarity">
    <text evidence="1">Belongs to the sigma-70 factor family. ECF subfamily.</text>
</comment>
<dbReference type="CDD" id="cd06171">
    <property type="entry name" value="Sigma70_r4"/>
    <property type="match status" value="1"/>
</dbReference>
<dbReference type="EMBL" id="SKFG01000024">
    <property type="protein sequence ID" value="TCZ74689.1"/>
    <property type="molecule type" value="Genomic_DNA"/>
</dbReference>
<keyword evidence="2" id="KW-0805">Transcription regulation</keyword>
<dbReference type="GO" id="GO:0003677">
    <property type="term" value="F:DNA binding"/>
    <property type="evidence" value="ECO:0007669"/>
    <property type="project" value="InterPro"/>
</dbReference>
<evidence type="ECO:0000259" key="6">
    <source>
        <dbReference type="Pfam" id="PF08281"/>
    </source>
</evidence>
<dbReference type="PANTHER" id="PTHR43133:SF60">
    <property type="entry name" value="RNA POLYMERASE SIGMA FACTOR SIGV"/>
    <property type="match status" value="1"/>
</dbReference>
<dbReference type="InterPro" id="IPR013325">
    <property type="entry name" value="RNA_pol_sigma_r2"/>
</dbReference>
<dbReference type="RefSeq" id="WP_132419681.1">
    <property type="nucleotide sequence ID" value="NZ_SKFG01000024.1"/>
</dbReference>
<dbReference type="InterPro" id="IPR013249">
    <property type="entry name" value="RNA_pol_sigma70_r4_t2"/>
</dbReference>
<proteinExistence type="inferred from homology"/>
<name>A0A4R4E5C8_9BACL</name>
<evidence type="ECO:0000256" key="2">
    <source>
        <dbReference type="ARBA" id="ARBA00023015"/>
    </source>
</evidence>
<dbReference type="Gene3D" id="1.10.1740.10">
    <property type="match status" value="1"/>
</dbReference>
<dbReference type="InterPro" id="IPR014284">
    <property type="entry name" value="RNA_pol_sigma-70_dom"/>
</dbReference>
<accession>A0A4R4E5C8</accession>
<dbReference type="Pfam" id="PF08281">
    <property type="entry name" value="Sigma70_r4_2"/>
    <property type="match status" value="1"/>
</dbReference>
<dbReference type="InterPro" id="IPR013324">
    <property type="entry name" value="RNA_pol_sigma_r3/r4-like"/>
</dbReference>
<dbReference type="InterPro" id="IPR007627">
    <property type="entry name" value="RNA_pol_sigma70_r2"/>
</dbReference>
<comment type="caution">
    <text evidence="7">The sequence shown here is derived from an EMBL/GenBank/DDBJ whole genome shotgun (WGS) entry which is preliminary data.</text>
</comment>
<feature type="domain" description="RNA polymerase sigma-70 region 2" evidence="5">
    <location>
        <begin position="16"/>
        <end position="81"/>
    </location>
</feature>
<dbReference type="SUPFAM" id="SSF88946">
    <property type="entry name" value="Sigma2 domain of RNA polymerase sigma factors"/>
    <property type="match status" value="1"/>
</dbReference>
<dbReference type="PANTHER" id="PTHR43133">
    <property type="entry name" value="RNA POLYMERASE ECF-TYPE SIGMA FACTO"/>
    <property type="match status" value="1"/>
</dbReference>
<evidence type="ECO:0000256" key="4">
    <source>
        <dbReference type="ARBA" id="ARBA00023163"/>
    </source>
</evidence>
<gene>
    <name evidence="7" type="ORF">E0485_19155</name>
</gene>
<evidence type="ECO:0000313" key="7">
    <source>
        <dbReference type="EMBL" id="TCZ74689.1"/>
    </source>
</evidence>
<dbReference type="NCBIfam" id="TIGR02937">
    <property type="entry name" value="sigma70-ECF"/>
    <property type="match status" value="1"/>
</dbReference>
<reference evidence="7 8" key="1">
    <citation type="submission" date="2019-03" db="EMBL/GenBank/DDBJ databases">
        <authorList>
            <person name="Kim M.K.M."/>
        </authorList>
    </citation>
    <scope>NUCLEOTIDE SEQUENCE [LARGE SCALE GENOMIC DNA]</scope>
    <source>
        <strain evidence="7 8">18JY21-1</strain>
    </source>
</reference>
<keyword evidence="4" id="KW-0804">Transcription</keyword>
<dbReference type="InterPro" id="IPR039425">
    <property type="entry name" value="RNA_pol_sigma-70-like"/>
</dbReference>
<sequence>MESTLQRTGKEITEVYHRHVNTVYKVCYMLLKKPQDAEDATQTVFVKLIQSNKVFEDVEHEKAWLIVTSRNECKNRLKHWWRRLRTSIDDVDPQVFSKLDTHDEVLEQVLSLSLKYRLPIFLFYYEGYSTKEISCLLSIKESTIRSQLHTARQMLKLKLGGESGE</sequence>
<protein>
    <submittedName>
        <fullName evidence="7">RNA polymerase sigma factor</fullName>
    </submittedName>
</protein>
<keyword evidence="8" id="KW-1185">Reference proteome</keyword>
<organism evidence="7 8">
    <name type="scientific">Paenibacillus albiflavus</name>
    <dbReference type="NCBI Taxonomy" id="2545760"/>
    <lineage>
        <taxon>Bacteria</taxon>
        <taxon>Bacillati</taxon>
        <taxon>Bacillota</taxon>
        <taxon>Bacilli</taxon>
        <taxon>Bacillales</taxon>
        <taxon>Paenibacillaceae</taxon>
        <taxon>Paenibacillus</taxon>
    </lineage>
</organism>
<dbReference type="InterPro" id="IPR036388">
    <property type="entry name" value="WH-like_DNA-bd_sf"/>
</dbReference>
<evidence type="ECO:0000256" key="1">
    <source>
        <dbReference type="ARBA" id="ARBA00010641"/>
    </source>
</evidence>
<dbReference type="Gene3D" id="1.10.10.10">
    <property type="entry name" value="Winged helix-like DNA-binding domain superfamily/Winged helix DNA-binding domain"/>
    <property type="match status" value="1"/>
</dbReference>
<evidence type="ECO:0000256" key="3">
    <source>
        <dbReference type="ARBA" id="ARBA00023082"/>
    </source>
</evidence>
<dbReference type="GO" id="GO:0016987">
    <property type="term" value="F:sigma factor activity"/>
    <property type="evidence" value="ECO:0007669"/>
    <property type="project" value="UniProtKB-KW"/>
</dbReference>
<evidence type="ECO:0000259" key="5">
    <source>
        <dbReference type="Pfam" id="PF04542"/>
    </source>
</evidence>